<dbReference type="EMBL" id="CP000473">
    <property type="protein sequence ID" value="ABJ82191.1"/>
    <property type="molecule type" value="Genomic_DNA"/>
</dbReference>
<dbReference type="Pfam" id="PF13649">
    <property type="entry name" value="Methyltransf_25"/>
    <property type="match status" value="1"/>
</dbReference>
<dbReference type="InParanoid" id="Q029T5"/>
<dbReference type="eggNOG" id="COG2890">
    <property type="taxonomic scope" value="Bacteria"/>
</dbReference>
<protein>
    <submittedName>
        <fullName evidence="4">Methyltransferase type 12</fullName>
    </submittedName>
</protein>
<keyword evidence="4" id="KW-0808">Transferase</keyword>
<dbReference type="InterPro" id="IPR018773">
    <property type="entry name" value="MeTrfase_reg_dom_prd"/>
</dbReference>
<sequence length="438" mass="49405">MRDVRLFFVPLNSYDQVPYRTFPRRQTHPNRLAAVATLFGMTPAPVDRCRVLEIGCGAGGNVIPLAYHLPHSHFYGIDLAANAIDAARRAAGDLELGNLELRAADLRDLASGLPEFDYIFAHGLYSWIPAEVRDALLALCRQRLAPHGVAFVSYNAYPGRYPRRMLREILLRHTRGIEDPTALLAEARRLLAQLPHPEAAALLEQEDDILFHDDLAPINHPVWFHEFAAHAARHRLQYLGEADPHEMFDPREIPHTDLLEREQYLDFLKLRRFRQTLLCRSEVPLSHHVHAGRMDQFLFSDNPHGRRLRGADPVVESVTQALQDASPLPVEFAELAPYAGSPDALREILLSLLIAGCVDLHVYHFPCQEEVTVRPRASRLARYQAVHSNTVTNACHIPVQLDPAAHKLLLRLDGTRTRSALAAHRATVSWLARMALLE</sequence>
<dbReference type="KEGG" id="sus:Acid_1197"/>
<keyword evidence="4" id="KW-0489">Methyltransferase</keyword>
<dbReference type="InterPro" id="IPR029063">
    <property type="entry name" value="SAM-dependent_MTases_sf"/>
</dbReference>
<name>Q029T5_SOLUE</name>
<gene>
    <name evidence="4" type="ordered locus">Acid_1197</name>
</gene>
<dbReference type="InterPro" id="IPR041698">
    <property type="entry name" value="Methyltransf_25"/>
</dbReference>
<dbReference type="STRING" id="234267.Acid_1197"/>
<evidence type="ECO:0000259" key="2">
    <source>
        <dbReference type="Pfam" id="PF13649"/>
    </source>
</evidence>
<dbReference type="GO" id="GO:0008168">
    <property type="term" value="F:methyltransferase activity"/>
    <property type="evidence" value="ECO:0007669"/>
    <property type="project" value="UniProtKB-KW"/>
</dbReference>
<evidence type="ECO:0000259" key="3">
    <source>
        <dbReference type="Pfam" id="PF21782"/>
    </source>
</evidence>
<feature type="domain" description="Methyltransferase regulatory" evidence="1">
    <location>
        <begin position="207"/>
        <end position="280"/>
    </location>
</feature>
<accession>Q029T5</accession>
<dbReference type="GO" id="GO:0032259">
    <property type="term" value="P:methylation"/>
    <property type="evidence" value="ECO:0007669"/>
    <property type="project" value="UniProtKB-KW"/>
</dbReference>
<dbReference type="eggNOG" id="COG4797">
    <property type="taxonomic scope" value="Bacteria"/>
</dbReference>
<dbReference type="AlphaFoldDB" id="Q029T5"/>
<dbReference type="InterPro" id="IPR050723">
    <property type="entry name" value="CFA/CMAS"/>
</dbReference>
<feature type="domain" description="PKMT C-terminal winged helix" evidence="3">
    <location>
        <begin position="374"/>
        <end position="423"/>
    </location>
</feature>
<proteinExistence type="predicted"/>
<dbReference type="PANTHER" id="PTHR43667:SF2">
    <property type="entry name" value="FATTY ACID C-METHYL TRANSFERASE"/>
    <property type="match status" value="1"/>
</dbReference>
<reference evidence="4" key="1">
    <citation type="submission" date="2006-10" db="EMBL/GenBank/DDBJ databases">
        <title>Complete sequence of Solibacter usitatus Ellin6076.</title>
        <authorList>
            <consortium name="US DOE Joint Genome Institute"/>
            <person name="Copeland A."/>
            <person name="Lucas S."/>
            <person name="Lapidus A."/>
            <person name="Barry K."/>
            <person name="Detter J.C."/>
            <person name="Glavina del Rio T."/>
            <person name="Hammon N."/>
            <person name="Israni S."/>
            <person name="Dalin E."/>
            <person name="Tice H."/>
            <person name="Pitluck S."/>
            <person name="Thompson L.S."/>
            <person name="Brettin T."/>
            <person name="Bruce D."/>
            <person name="Han C."/>
            <person name="Tapia R."/>
            <person name="Gilna P."/>
            <person name="Schmutz J."/>
            <person name="Larimer F."/>
            <person name="Land M."/>
            <person name="Hauser L."/>
            <person name="Kyrpides N."/>
            <person name="Mikhailova N."/>
            <person name="Janssen P.H."/>
            <person name="Kuske C.R."/>
            <person name="Richardson P."/>
        </authorList>
    </citation>
    <scope>NUCLEOTIDE SEQUENCE</scope>
    <source>
        <strain evidence="4">Ellin6076</strain>
    </source>
</reference>
<dbReference type="Pfam" id="PF10119">
    <property type="entry name" value="MethyTransf_Reg"/>
    <property type="match status" value="1"/>
</dbReference>
<evidence type="ECO:0000259" key="1">
    <source>
        <dbReference type="Pfam" id="PF10119"/>
    </source>
</evidence>
<dbReference type="SUPFAM" id="SSF53335">
    <property type="entry name" value="S-adenosyl-L-methionine-dependent methyltransferases"/>
    <property type="match status" value="1"/>
</dbReference>
<dbReference type="HOGENOM" id="CLU_037603_1_1_0"/>
<dbReference type="Pfam" id="PF21782">
    <property type="entry name" value="WHD_PKMT"/>
    <property type="match status" value="1"/>
</dbReference>
<feature type="domain" description="Methyltransferase" evidence="2">
    <location>
        <begin position="51"/>
        <end position="148"/>
    </location>
</feature>
<dbReference type="InterPro" id="IPR048976">
    <property type="entry name" value="WHD_PKMT"/>
</dbReference>
<evidence type="ECO:0000313" key="4">
    <source>
        <dbReference type="EMBL" id="ABJ82191.1"/>
    </source>
</evidence>
<dbReference type="Gene3D" id="3.40.50.150">
    <property type="entry name" value="Vaccinia Virus protein VP39"/>
    <property type="match status" value="1"/>
</dbReference>
<organism evidence="4">
    <name type="scientific">Solibacter usitatus (strain Ellin6076)</name>
    <dbReference type="NCBI Taxonomy" id="234267"/>
    <lineage>
        <taxon>Bacteria</taxon>
        <taxon>Pseudomonadati</taxon>
        <taxon>Acidobacteriota</taxon>
        <taxon>Terriglobia</taxon>
        <taxon>Bryobacterales</taxon>
        <taxon>Solibacteraceae</taxon>
        <taxon>Candidatus Solibacter</taxon>
    </lineage>
</organism>
<dbReference type="CDD" id="cd02440">
    <property type="entry name" value="AdoMet_MTases"/>
    <property type="match status" value="1"/>
</dbReference>
<dbReference type="PANTHER" id="PTHR43667">
    <property type="entry name" value="CYCLOPROPANE-FATTY-ACYL-PHOSPHOLIPID SYNTHASE"/>
    <property type="match status" value="1"/>
</dbReference>